<name>A0A0R0M3Z8_9MICR</name>
<reference evidence="1 2" key="1">
    <citation type="submission" date="2015-07" db="EMBL/GenBank/DDBJ databases">
        <title>The genome of Pseudoloma neurophilia, a relevant intracellular parasite of the zebrafish.</title>
        <authorList>
            <person name="Ndikumana S."/>
            <person name="Pelin A."/>
            <person name="Sanders J."/>
            <person name="Corradi N."/>
        </authorList>
    </citation>
    <scope>NUCLEOTIDE SEQUENCE [LARGE SCALE GENOMIC DNA]</scope>
    <source>
        <strain evidence="1 2">MK1</strain>
    </source>
</reference>
<dbReference type="VEuPathDB" id="MicrosporidiaDB:M153_3200005149"/>
<proteinExistence type="predicted"/>
<comment type="caution">
    <text evidence="1">The sequence shown here is derived from an EMBL/GenBank/DDBJ whole genome shotgun (WGS) entry which is preliminary data.</text>
</comment>
<protein>
    <submittedName>
        <fullName evidence="1">Uncharacterized protein</fullName>
    </submittedName>
</protein>
<dbReference type="AlphaFoldDB" id="A0A0R0M3Z8"/>
<evidence type="ECO:0000313" key="1">
    <source>
        <dbReference type="EMBL" id="KRH94244.1"/>
    </source>
</evidence>
<keyword evidence="2" id="KW-1185">Reference proteome</keyword>
<organism evidence="1 2">
    <name type="scientific">Pseudoloma neurophilia</name>
    <dbReference type="NCBI Taxonomy" id="146866"/>
    <lineage>
        <taxon>Eukaryota</taxon>
        <taxon>Fungi</taxon>
        <taxon>Fungi incertae sedis</taxon>
        <taxon>Microsporidia</taxon>
        <taxon>Pseudoloma</taxon>
    </lineage>
</organism>
<accession>A0A0R0M3Z8</accession>
<evidence type="ECO:0000313" key="2">
    <source>
        <dbReference type="Proteomes" id="UP000051530"/>
    </source>
</evidence>
<dbReference type="EMBL" id="LGUB01000108">
    <property type="protein sequence ID" value="KRH94244.1"/>
    <property type="molecule type" value="Genomic_DNA"/>
</dbReference>
<sequence>MKKTTEKGDSDPTLSNRNDALSTVFCVKSLRVEITTEVYAPNMFHISNDNIYRKNSDIYKLMLFIERFRRNLDKDILKSNRQA</sequence>
<dbReference type="Proteomes" id="UP000051530">
    <property type="component" value="Unassembled WGS sequence"/>
</dbReference>
<gene>
    <name evidence="1" type="ORF">M153_3200005149</name>
</gene>